<feature type="region of interest" description="Disordered" evidence="1">
    <location>
        <begin position="18"/>
        <end position="50"/>
    </location>
</feature>
<accession>A0ABZ2J521</accession>
<dbReference type="RefSeq" id="WP_338738732.1">
    <property type="nucleotide sequence ID" value="NZ_CP146612.1"/>
</dbReference>
<dbReference type="Proteomes" id="UP001375370">
    <property type="component" value="Chromosome"/>
</dbReference>
<name>A0ABZ2J521_9CHLR</name>
<proteinExistence type="predicted"/>
<dbReference type="EMBL" id="CP146612">
    <property type="protein sequence ID" value="WWX26003.1"/>
    <property type="molecule type" value="Genomic_DNA"/>
</dbReference>
<protein>
    <recommendedName>
        <fullName evidence="4">Prokaryotic-type class I peptide chain release factors domain-containing protein</fullName>
    </recommendedName>
</protein>
<sequence>MTILELYSIFISMIFENTSTHPTPPNESGEAPNPEPLRRKRGGQAGNQNARKHGFYAQYHRCLRETKEARIRKVRAMPAIDREIAEARAKLADIVSKTPDNYRVFLLAVASLGRLVSEREKLDREQLNDKLRRILADLPVSAELEAAGLNVAAAGLTFVSNIESHEGPKAEENDSS</sequence>
<evidence type="ECO:0000256" key="1">
    <source>
        <dbReference type="SAM" id="MobiDB-lite"/>
    </source>
</evidence>
<evidence type="ECO:0000313" key="3">
    <source>
        <dbReference type="Proteomes" id="UP001375370"/>
    </source>
</evidence>
<keyword evidence="3" id="KW-1185">Reference proteome</keyword>
<organism evidence="2 3">
    <name type="scientific">Candidatus Dehalogenimonas loeffleri</name>
    <dbReference type="NCBI Taxonomy" id="3127115"/>
    <lineage>
        <taxon>Bacteria</taxon>
        <taxon>Bacillati</taxon>
        <taxon>Chloroflexota</taxon>
        <taxon>Dehalococcoidia</taxon>
        <taxon>Dehalococcoidales</taxon>
        <taxon>Dehalococcoidaceae</taxon>
        <taxon>Dehalogenimonas</taxon>
    </lineage>
</organism>
<gene>
    <name evidence="2" type="ORF">V8247_03305</name>
</gene>
<reference evidence="2 3" key="1">
    <citation type="submission" date="2024-03" db="EMBL/GenBank/DDBJ databases">
        <title>A Dehalogenimonas Isolated from Estuarine Sediments Dihaloeliminates Chlorinated Alkanes.</title>
        <authorList>
            <person name="Yang Y."/>
            <person name="Wang H."/>
        </authorList>
    </citation>
    <scope>NUCLEOTIDE SEQUENCE [LARGE SCALE GENOMIC DNA]</scope>
    <source>
        <strain evidence="2 3">W</strain>
    </source>
</reference>
<evidence type="ECO:0000313" key="2">
    <source>
        <dbReference type="EMBL" id="WWX26003.1"/>
    </source>
</evidence>
<evidence type="ECO:0008006" key="4">
    <source>
        <dbReference type="Google" id="ProtNLM"/>
    </source>
</evidence>